<proteinExistence type="predicted"/>
<protein>
    <submittedName>
        <fullName evidence="1">Uncharacterized protein</fullName>
    </submittedName>
</protein>
<gene>
    <name evidence="1" type="ORF">D5086_032992</name>
</gene>
<evidence type="ECO:0000313" key="2">
    <source>
        <dbReference type="Proteomes" id="UP000309997"/>
    </source>
</evidence>
<accession>A0ACC4AFK4</accession>
<comment type="caution">
    <text evidence="1">The sequence shown here is derived from an EMBL/GenBank/DDBJ whole genome shotgun (WGS) entry which is preliminary data.</text>
</comment>
<evidence type="ECO:0000313" key="1">
    <source>
        <dbReference type="EMBL" id="KAL3564946.1"/>
    </source>
</evidence>
<sequence length="80" mass="9078">MKRSTLQSEASSFQPLQSENTEFSNPMIGTYQEAPSFPALLLSSPQDFARSPITMRPHFIFFLFGSPITMRPHFTFFLSG</sequence>
<name>A0ACC4AFK4_POPAL</name>
<dbReference type="Proteomes" id="UP000309997">
    <property type="component" value="Unassembled WGS sequence"/>
</dbReference>
<reference evidence="1 2" key="1">
    <citation type="journal article" date="2024" name="Plant Biotechnol. J.">
        <title>Genome and CRISPR/Cas9 system of a widespread forest tree (Populus alba) in the world.</title>
        <authorList>
            <person name="Liu Y.J."/>
            <person name="Jiang P.F."/>
            <person name="Han X.M."/>
            <person name="Li X.Y."/>
            <person name="Wang H.M."/>
            <person name="Wang Y.J."/>
            <person name="Wang X.X."/>
            <person name="Zeng Q.Y."/>
        </authorList>
    </citation>
    <scope>NUCLEOTIDE SEQUENCE [LARGE SCALE GENOMIC DNA]</scope>
    <source>
        <strain evidence="2">cv. PAL-ZL1</strain>
    </source>
</reference>
<keyword evidence="2" id="KW-1185">Reference proteome</keyword>
<organism evidence="1 2">
    <name type="scientific">Populus alba</name>
    <name type="common">White poplar</name>
    <dbReference type="NCBI Taxonomy" id="43335"/>
    <lineage>
        <taxon>Eukaryota</taxon>
        <taxon>Viridiplantae</taxon>
        <taxon>Streptophyta</taxon>
        <taxon>Embryophyta</taxon>
        <taxon>Tracheophyta</taxon>
        <taxon>Spermatophyta</taxon>
        <taxon>Magnoliopsida</taxon>
        <taxon>eudicotyledons</taxon>
        <taxon>Gunneridae</taxon>
        <taxon>Pentapetalae</taxon>
        <taxon>rosids</taxon>
        <taxon>fabids</taxon>
        <taxon>Malpighiales</taxon>
        <taxon>Salicaceae</taxon>
        <taxon>Saliceae</taxon>
        <taxon>Populus</taxon>
    </lineage>
</organism>
<dbReference type="EMBL" id="RCHU02000019">
    <property type="protein sequence ID" value="KAL3564946.1"/>
    <property type="molecule type" value="Genomic_DNA"/>
</dbReference>